<protein>
    <submittedName>
        <fullName evidence="3">Uncharacterized protein</fullName>
    </submittedName>
</protein>
<keyword evidence="1" id="KW-1133">Transmembrane helix</keyword>
<dbReference type="Proteomes" id="UP000271010">
    <property type="component" value="Unassembled WGS sequence"/>
</dbReference>
<evidence type="ECO:0000256" key="2">
    <source>
        <dbReference type="SAM" id="SignalP"/>
    </source>
</evidence>
<organism evidence="3 4">
    <name type="scientific">Rufibacter immobilis</name>
    <dbReference type="NCBI Taxonomy" id="1348778"/>
    <lineage>
        <taxon>Bacteria</taxon>
        <taxon>Pseudomonadati</taxon>
        <taxon>Bacteroidota</taxon>
        <taxon>Cytophagia</taxon>
        <taxon>Cytophagales</taxon>
        <taxon>Hymenobacteraceae</taxon>
        <taxon>Rufibacter</taxon>
    </lineage>
</organism>
<keyword evidence="1" id="KW-0812">Transmembrane</keyword>
<keyword evidence="4" id="KW-1185">Reference proteome</keyword>
<dbReference type="RefSeq" id="WP_123131054.1">
    <property type="nucleotide sequence ID" value="NZ_RJJE01000001.1"/>
</dbReference>
<feature type="chain" id="PRO_5017955527" evidence="2">
    <location>
        <begin position="29"/>
        <end position="119"/>
    </location>
</feature>
<evidence type="ECO:0000256" key="1">
    <source>
        <dbReference type="SAM" id="Phobius"/>
    </source>
</evidence>
<feature type="signal peptide" evidence="2">
    <location>
        <begin position="1"/>
        <end position="28"/>
    </location>
</feature>
<feature type="transmembrane region" description="Helical" evidence="1">
    <location>
        <begin position="76"/>
        <end position="94"/>
    </location>
</feature>
<gene>
    <name evidence="3" type="ORF">EFA69_00060</name>
</gene>
<name>A0A3M9N645_9BACT</name>
<proteinExistence type="predicted"/>
<dbReference type="EMBL" id="RJJE01000001">
    <property type="protein sequence ID" value="RNI32855.1"/>
    <property type="molecule type" value="Genomic_DNA"/>
</dbReference>
<comment type="caution">
    <text evidence="3">The sequence shown here is derived from an EMBL/GenBank/DDBJ whole genome shotgun (WGS) entry which is preliminary data.</text>
</comment>
<evidence type="ECO:0000313" key="3">
    <source>
        <dbReference type="EMBL" id="RNI32855.1"/>
    </source>
</evidence>
<dbReference type="AlphaFoldDB" id="A0A3M9N645"/>
<accession>A0A3M9N645</accession>
<reference evidence="3 4" key="1">
    <citation type="submission" date="2018-11" db="EMBL/GenBank/DDBJ databases">
        <title>Rufibacter latericius sp. nov., isolated from water in Baiyang Lake.</title>
        <authorList>
            <person name="Yang Y."/>
        </authorList>
    </citation>
    <scope>NUCLEOTIDE SEQUENCE [LARGE SCALE GENOMIC DNA]</scope>
    <source>
        <strain evidence="3 4">MCC P1</strain>
    </source>
</reference>
<keyword evidence="1" id="KW-0472">Membrane</keyword>
<sequence>MSRFNGPSFKASFAVAALLYLFACFFSATPVHKVHYSPKAEKVVLTTGTDQTPAAPYVWKASEPLDPSGILHEAELSLLPLLFAFVALLFFPILQNTRVTYSSSTYKIFDFFRILPNAP</sequence>
<evidence type="ECO:0000313" key="4">
    <source>
        <dbReference type="Proteomes" id="UP000271010"/>
    </source>
</evidence>
<keyword evidence="2" id="KW-0732">Signal</keyword>